<dbReference type="InterPro" id="IPR021109">
    <property type="entry name" value="Peptidase_aspartic_dom_sf"/>
</dbReference>
<proteinExistence type="predicted"/>
<evidence type="ECO:0008006" key="4">
    <source>
        <dbReference type="Google" id="ProtNLM"/>
    </source>
</evidence>
<sequence length="182" mass="19906">MHLHRSQRCLDLKNPLNKGRVGAAIVGLLGVVMVVVMFQTGRRGNPNPHPVAFIGEGDVQQVVLKQNDFSQFVATGRINDRRVDFLVDTGSVDVAMPYRVAERLELQLTPGHVSKTGNGNVQSWTAWLDRVDIGGLVVSGVKATVLPNMQGDQALLGMAYLRHLEVVLAGGEMTLRPYTQRP</sequence>
<dbReference type="CDD" id="cd05483">
    <property type="entry name" value="retropepsin_like_bacteria"/>
    <property type="match status" value="1"/>
</dbReference>
<organism evidence="2 3">
    <name type="scientific">Thiorhodococcus drewsii AZ1</name>
    <dbReference type="NCBI Taxonomy" id="765913"/>
    <lineage>
        <taxon>Bacteria</taxon>
        <taxon>Pseudomonadati</taxon>
        <taxon>Pseudomonadota</taxon>
        <taxon>Gammaproteobacteria</taxon>
        <taxon>Chromatiales</taxon>
        <taxon>Chromatiaceae</taxon>
        <taxon>Thiorhodococcus</taxon>
    </lineage>
</organism>
<keyword evidence="1" id="KW-0812">Transmembrane</keyword>
<dbReference type="Gene3D" id="2.40.70.10">
    <property type="entry name" value="Acid Proteases"/>
    <property type="match status" value="1"/>
</dbReference>
<dbReference type="AlphaFoldDB" id="G2DX97"/>
<dbReference type="SUPFAM" id="SSF50630">
    <property type="entry name" value="Acid proteases"/>
    <property type="match status" value="1"/>
</dbReference>
<dbReference type="NCBIfam" id="TIGR02281">
    <property type="entry name" value="clan_AA_DTGA"/>
    <property type="match status" value="1"/>
</dbReference>
<gene>
    <name evidence="2" type="ORF">ThidrDRAFT_0658</name>
</gene>
<evidence type="ECO:0000313" key="2">
    <source>
        <dbReference type="EMBL" id="EGV33451.1"/>
    </source>
</evidence>
<dbReference type="Pfam" id="PF13975">
    <property type="entry name" value="gag-asp_proteas"/>
    <property type="match status" value="1"/>
</dbReference>
<comment type="caution">
    <text evidence="2">The sequence shown here is derived from an EMBL/GenBank/DDBJ whole genome shotgun (WGS) entry which is preliminary data.</text>
</comment>
<dbReference type="STRING" id="765913.ThidrDRAFT_0658"/>
<accession>G2DX97</accession>
<keyword evidence="3" id="KW-1185">Reference proteome</keyword>
<dbReference type="InterPro" id="IPR034122">
    <property type="entry name" value="Retropepsin-like_bacterial"/>
</dbReference>
<dbReference type="Proteomes" id="UP000004200">
    <property type="component" value="Unassembled WGS sequence"/>
</dbReference>
<keyword evidence="1" id="KW-1133">Transmembrane helix</keyword>
<reference evidence="2 3" key="1">
    <citation type="submission" date="2011-06" db="EMBL/GenBank/DDBJ databases">
        <title>The draft genome of Thiorhodococcus drewsii AZ1.</title>
        <authorList>
            <consortium name="US DOE Joint Genome Institute (JGI-PGF)"/>
            <person name="Lucas S."/>
            <person name="Han J."/>
            <person name="Lapidus A."/>
            <person name="Cheng J.-F."/>
            <person name="Goodwin L."/>
            <person name="Pitluck S."/>
            <person name="Peters L."/>
            <person name="Land M.L."/>
            <person name="Hauser L."/>
            <person name="Vogl K."/>
            <person name="Liu Z."/>
            <person name="Imhoff J."/>
            <person name="Thiel V."/>
            <person name="Frigaard N.-U."/>
            <person name="Bryant D.A."/>
            <person name="Woyke T.J."/>
        </authorList>
    </citation>
    <scope>NUCLEOTIDE SEQUENCE [LARGE SCALE GENOMIC DNA]</scope>
    <source>
        <strain evidence="2 3">AZ1</strain>
    </source>
</reference>
<protein>
    <recommendedName>
        <fullName evidence="4">Aspartyl protease-like protein</fullName>
    </recommendedName>
</protein>
<name>G2DX97_9GAMM</name>
<dbReference type="EMBL" id="AFWT01000003">
    <property type="protein sequence ID" value="EGV33451.1"/>
    <property type="molecule type" value="Genomic_DNA"/>
</dbReference>
<keyword evidence="1" id="KW-0472">Membrane</keyword>
<feature type="transmembrane region" description="Helical" evidence="1">
    <location>
        <begin position="21"/>
        <end position="38"/>
    </location>
</feature>
<evidence type="ECO:0000313" key="3">
    <source>
        <dbReference type="Proteomes" id="UP000004200"/>
    </source>
</evidence>
<dbReference type="InterPro" id="IPR011969">
    <property type="entry name" value="Clan_AA_Asp_peptidase_C"/>
</dbReference>
<evidence type="ECO:0000256" key="1">
    <source>
        <dbReference type="SAM" id="Phobius"/>
    </source>
</evidence>
<dbReference type="eggNOG" id="COG3577">
    <property type="taxonomic scope" value="Bacteria"/>
</dbReference>